<dbReference type="AlphaFoldDB" id="A0A5H2PJX2"/>
<reference evidence="1" key="1">
    <citation type="submission" date="2018-01" db="EMBL/GenBank/DDBJ databases">
        <title>Complete Genome Sequence of three strains from Ralstonia solanacearum ecotype Moko sequevar IIA-53 from Brazil.</title>
        <authorList>
            <person name="Silva J.R."/>
            <person name="Albuquerque G.M.R."/>
            <person name="Pais A.K.L."/>
            <person name="Silva A.M.F."/>
            <person name="Boiteux M.E.N.F."/>
            <person name="Souza E.B."/>
            <person name="Mariano R.L.R."/>
        </authorList>
    </citation>
    <scope>NUCLEOTIDE SEQUENCE [LARGE SCALE GENOMIC DNA]</scope>
    <source>
        <strain evidence="1">SFC</strain>
    </source>
</reference>
<sequence>MHPNFEKPDNLALSNINIGGFWPEGWPALSPGRTTMSENIKIAILRLLSGSEKNWNWHTLDRVLSAQGRGGQCNVAQIATSLSEEELITISTKDNPAMPTYAITDNGRRWLESRT</sequence>
<gene>
    <name evidence="1" type="ORF">C2L97_00115</name>
</gene>
<dbReference type="GeneID" id="61365566"/>
<organism evidence="1">
    <name type="scientific">Ralstonia solanacearum</name>
    <name type="common">Pseudomonas solanacearum</name>
    <dbReference type="NCBI Taxonomy" id="305"/>
    <lineage>
        <taxon>Bacteria</taxon>
        <taxon>Pseudomonadati</taxon>
        <taxon>Pseudomonadota</taxon>
        <taxon>Betaproteobacteria</taxon>
        <taxon>Burkholderiales</taxon>
        <taxon>Burkholderiaceae</taxon>
        <taxon>Ralstonia</taxon>
        <taxon>Ralstonia solanacearum species complex</taxon>
    </lineage>
</organism>
<dbReference type="RefSeq" id="WP_080773814.1">
    <property type="nucleotide sequence ID" value="NZ_CDLS01000001.1"/>
</dbReference>
<evidence type="ECO:0008006" key="2">
    <source>
        <dbReference type="Google" id="ProtNLM"/>
    </source>
</evidence>
<evidence type="ECO:0000313" key="1">
    <source>
        <dbReference type="EMBL" id="AYB54580.1"/>
    </source>
</evidence>
<proteinExistence type="predicted"/>
<protein>
    <recommendedName>
        <fullName evidence="2">MarR family transcriptional regulator</fullName>
    </recommendedName>
</protein>
<accession>A0A5H2PJX2</accession>
<name>A0A5H2PJX2_RALSL</name>
<dbReference type="EMBL" id="CP026092">
    <property type="protein sequence ID" value="AYB54580.1"/>
    <property type="molecule type" value="Genomic_DNA"/>
</dbReference>